<dbReference type="AlphaFoldDB" id="A0A2K3KNN6"/>
<proteinExistence type="predicted"/>
<evidence type="ECO:0000313" key="2">
    <source>
        <dbReference type="Proteomes" id="UP000236291"/>
    </source>
</evidence>
<name>A0A2K3KNN6_TRIPR</name>
<evidence type="ECO:0000313" key="1">
    <source>
        <dbReference type="EMBL" id="PNX67918.1"/>
    </source>
</evidence>
<feature type="non-terminal residue" evidence="1">
    <location>
        <position position="63"/>
    </location>
</feature>
<reference evidence="1 2" key="2">
    <citation type="journal article" date="2017" name="Front. Plant Sci.">
        <title>Gene Classification and Mining of Molecular Markers Useful in Red Clover (Trifolium pratense) Breeding.</title>
        <authorList>
            <person name="Istvanek J."/>
            <person name="Dluhosova J."/>
            <person name="Dluhos P."/>
            <person name="Patkova L."/>
            <person name="Nedelnik J."/>
            <person name="Repkova J."/>
        </authorList>
    </citation>
    <scope>NUCLEOTIDE SEQUENCE [LARGE SCALE GENOMIC DNA]</scope>
    <source>
        <strain evidence="2">cv. Tatra</strain>
        <tissue evidence="1">Young leaves</tissue>
    </source>
</reference>
<gene>
    <name evidence="1" type="ORF">L195_g063740</name>
</gene>
<dbReference type="Proteomes" id="UP000236291">
    <property type="component" value="Unassembled WGS sequence"/>
</dbReference>
<dbReference type="EMBL" id="ASHM01218478">
    <property type="protein sequence ID" value="PNX67918.1"/>
    <property type="molecule type" value="Genomic_DNA"/>
</dbReference>
<comment type="caution">
    <text evidence="1">The sequence shown here is derived from an EMBL/GenBank/DDBJ whole genome shotgun (WGS) entry which is preliminary data.</text>
</comment>
<organism evidence="1 2">
    <name type="scientific">Trifolium pratense</name>
    <name type="common">Red clover</name>
    <dbReference type="NCBI Taxonomy" id="57577"/>
    <lineage>
        <taxon>Eukaryota</taxon>
        <taxon>Viridiplantae</taxon>
        <taxon>Streptophyta</taxon>
        <taxon>Embryophyta</taxon>
        <taxon>Tracheophyta</taxon>
        <taxon>Spermatophyta</taxon>
        <taxon>Magnoliopsida</taxon>
        <taxon>eudicotyledons</taxon>
        <taxon>Gunneridae</taxon>
        <taxon>Pentapetalae</taxon>
        <taxon>rosids</taxon>
        <taxon>fabids</taxon>
        <taxon>Fabales</taxon>
        <taxon>Fabaceae</taxon>
        <taxon>Papilionoideae</taxon>
        <taxon>50 kb inversion clade</taxon>
        <taxon>NPAAA clade</taxon>
        <taxon>Hologalegina</taxon>
        <taxon>IRL clade</taxon>
        <taxon>Trifolieae</taxon>
        <taxon>Trifolium</taxon>
    </lineage>
</organism>
<sequence>MVEEATMGVEVKVLTAEAVVGLEEEGEEVLALIKNQWNAINVINLVTIKLIAQVGKKIMPTMH</sequence>
<protein>
    <submittedName>
        <fullName evidence="1">Uncharacterized protein</fullName>
    </submittedName>
</protein>
<accession>A0A2K3KNN6</accession>
<reference evidence="1 2" key="1">
    <citation type="journal article" date="2014" name="Am. J. Bot.">
        <title>Genome assembly and annotation for red clover (Trifolium pratense; Fabaceae).</title>
        <authorList>
            <person name="Istvanek J."/>
            <person name="Jaros M."/>
            <person name="Krenek A."/>
            <person name="Repkova J."/>
        </authorList>
    </citation>
    <scope>NUCLEOTIDE SEQUENCE [LARGE SCALE GENOMIC DNA]</scope>
    <source>
        <strain evidence="2">cv. Tatra</strain>
        <tissue evidence="1">Young leaves</tissue>
    </source>
</reference>